<dbReference type="PRINTS" id="PR00081">
    <property type="entry name" value="GDHRDH"/>
</dbReference>
<comment type="similarity">
    <text evidence="1 3">Belongs to the short-chain dehydrogenases/reductases (SDR) family.</text>
</comment>
<keyword evidence="5" id="KW-1185">Reference proteome</keyword>
<dbReference type="SUPFAM" id="SSF51735">
    <property type="entry name" value="NAD(P)-binding Rossmann-fold domains"/>
    <property type="match status" value="1"/>
</dbReference>
<dbReference type="Proteomes" id="UP000051236">
    <property type="component" value="Unassembled WGS sequence"/>
</dbReference>
<dbReference type="GO" id="GO:0016020">
    <property type="term" value="C:membrane"/>
    <property type="evidence" value="ECO:0007669"/>
    <property type="project" value="TreeGrafter"/>
</dbReference>
<accession>X0PCY8</accession>
<keyword evidence="2" id="KW-0560">Oxidoreductase</keyword>
<evidence type="ECO:0000256" key="1">
    <source>
        <dbReference type="ARBA" id="ARBA00006484"/>
    </source>
</evidence>
<dbReference type="EMBL" id="AZGA01000057">
    <property type="protein sequence ID" value="KRM33133.1"/>
    <property type="molecule type" value="Genomic_DNA"/>
</dbReference>
<proteinExistence type="inferred from homology"/>
<gene>
    <name evidence="4" type="ORF">FC83_GL003214</name>
</gene>
<dbReference type="PRINTS" id="PR00080">
    <property type="entry name" value="SDRFAMILY"/>
</dbReference>
<sequence length="255" mass="28282">MKIAIITGASSGLGHQYVHTVAKKMPTLDEIWIIARRKDRLVQLAEEMPTQRFRALPYDLTDAESFHKLQGLLDKEKPQVQLLINNAGVLHNGPVASVPIEQQQQMIALNAIAPVMMVNAVLPYMQRHSSIINVASVAGFTPSPNMVVYGATKAFLLFYTKGLHAELRARGIHVLALAPGNMHTALFSATAPGDPADKKSIVDYLPFLDLPKITRRSLTIAKMDCMVYTPRLFYKLYRTLTTLVPASVMTRFSKV</sequence>
<dbReference type="STRING" id="1423734.FC83_GL003214"/>
<organism evidence="4 5">
    <name type="scientific">Agrilactobacillus composti DSM 18527 = JCM 14202</name>
    <dbReference type="NCBI Taxonomy" id="1423734"/>
    <lineage>
        <taxon>Bacteria</taxon>
        <taxon>Bacillati</taxon>
        <taxon>Bacillota</taxon>
        <taxon>Bacilli</taxon>
        <taxon>Lactobacillales</taxon>
        <taxon>Lactobacillaceae</taxon>
        <taxon>Agrilactobacillus</taxon>
    </lineage>
</organism>
<evidence type="ECO:0000313" key="4">
    <source>
        <dbReference type="EMBL" id="KRM33133.1"/>
    </source>
</evidence>
<evidence type="ECO:0000256" key="2">
    <source>
        <dbReference type="ARBA" id="ARBA00023002"/>
    </source>
</evidence>
<dbReference type="Pfam" id="PF00106">
    <property type="entry name" value="adh_short"/>
    <property type="match status" value="1"/>
</dbReference>
<comment type="caution">
    <text evidence="4">The sequence shown here is derived from an EMBL/GenBank/DDBJ whole genome shotgun (WGS) entry which is preliminary data.</text>
</comment>
<dbReference type="Gene3D" id="3.40.50.720">
    <property type="entry name" value="NAD(P)-binding Rossmann-like Domain"/>
    <property type="match status" value="1"/>
</dbReference>
<dbReference type="CDD" id="cd05233">
    <property type="entry name" value="SDR_c"/>
    <property type="match status" value="1"/>
</dbReference>
<dbReference type="OrthoDB" id="9775296at2"/>
<dbReference type="GO" id="GO:0016491">
    <property type="term" value="F:oxidoreductase activity"/>
    <property type="evidence" value="ECO:0007669"/>
    <property type="project" value="UniProtKB-KW"/>
</dbReference>
<dbReference type="InterPro" id="IPR036291">
    <property type="entry name" value="NAD(P)-bd_dom_sf"/>
</dbReference>
<dbReference type="PANTHER" id="PTHR44196:SF1">
    <property type="entry name" value="DEHYDROGENASE_REDUCTASE SDR FAMILY MEMBER 7B"/>
    <property type="match status" value="1"/>
</dbReference>
<protein>
    <submittedName>
        <fullName evidence="4">Oxidoreductase, short chain dehydrogenase reductase family protein</fullName>
    </submittedName>
</protein>
<name>X0PCY8_9LACO</name>
<dbReference type="PROSITE" id="PS00061">
    <property type="entry name" value="ADH_SHORT"/>
    <property type="match status" value="1"/>
</dbReference>
<reference evidence="4 5" key="1">
    <citation type="journal article" date="2015" name="Genome Announc.">
        <title>Expanding the biotechnology potential of lactobacilli through comparative genomics of 213 strains and associated genera.</title>
        <authorList>
            <person name="Sun Z."/>
            <person name="Harris H.M."/>
            <person name="McCann A."/>
            <person name="Guo C."/>
            <person name="Argimon S."/>
            <person name="Zhang W."/>
            <person name="Yang X."/>
            <person name="Jeffery I.B."/>
            <person name="Cooney J.C."/>
            <person name="Kagawa T.F."/>
            <person name="Liu W."/>
            <person name="Song Y."/>
            <person name="Salvetti E."/>
            <person name="Wrobel A."/>
            <person name="Rasinkangas P."/>
            <person name="Parkhill J."/>
            <person name="Rea M.C."/>
            <person name="O'Sullivan O."/>
            <person name="Ritari J."/>
            <person name="Douillard F.P."/>
            <person name="Paul Ross R."/>
            <person name="Yang R."/>
            <person name="Briner A.E."/>
            <person name="Felis G.E."/>
            <person name="de Vos W.M."/>
            <person name="Barrangou R."/>
            <person name="Klaenhammer T.R."/>
            <person name="Caufield P.W."/>
            <person name="Cui Y."/>
            <person name="Zhang H."/>
            <person name="O'Toole P.W."/>
        </authorList>
    </citation>
    <scope>NUCLEOTIDE SEQUENCE [LARGE SCALE GENOMIC DNA]</scope>
    <source>
        <strain evidence="4 5">DSM 18527</strain>
    </source>
</reference>
<dbReference type="PANTHER" id="PTHR44196">
    <property type="entry name" value="DEHYDROGENASE/REDUCTASE SDR FAMILY MEMBER 7B"/>
    <property type="match status" value="1"/>
</dbReference>
<dbReference type="InterPro" id="IPR020904">
    <property type="entry name" value="Sc_DH/Rdtase_CS"/>
</dbReference>
<dbReference type="RefSeq" id="WP_035450861.1">
    <property type="nucleotide sequence ID" value="NZ_AZGA01000057.1"/>
</dbReference>
<dbReference type="eggNOG" id="COG0300">
    <property type="taxonomic scope" value="Bacteria"/>
</dbReference>
<evidence type="ECO:0000256" key="3">
    <source>
        <dbReference type="RuleBase" id="RU000363"/>
    </source>
</evidence>
<dbReference type="AlphaFoldDB" id="X0PCY8"/>
<dbReference type="InterPro" id="IPR002347">
    <property type="entry name" value="SDR_fam"/>
</dbReference>
<evidence type="ECO:0000313" key="5">
    <source>
        <dbReference type="Proteomes" id="UP000051236"/>
    </source>
</evidence>
<dbReference type="PATRIC" id="fig|1423734.3.peg.3263"/>